<dbReference type="PANTHER" id="PTHR31286:SF167">
    <property type="entry name" value="OS09G0268800 PROTEIN"/>
    <property type="match status" value="1"/>
</dbReference>
<keyword evidence="1" id="KW-0479">Metal-binding</keyword>
<dbReference type="InterPro" id="IPR025836">
    <property type="entry name" value="Zn_knuckle_CX2CX4HX4C"/>
</dbReference>
<dbReference type="InterPro" id="IPR040256">
    <property type="entry name" value="At4g02000-like"/>
</dbReference>
<name>A0A7N2R5A7_QUELO</name>
<reference evidence="3" key="2">
    <citation type="submission" date="2021-01" db="UniProtKB">
        <authorList>
            <consortium name="EnsemblPlants"/>
        </authorList>
    </citation>
    <scope>IDENTIFICATION</scope>
</reference>
<dbReference type="PANTHER" id="PTHR31286">
    <property type="entry name" value="GLYCINE-RICH CELL WALL STRUCTURAL PROTEIN 1.8-LIKE"/>
    <property type="match status" value="1"/>
</dbReference>
<feature type="domain" description="CCHC-type" evidence="2">
    <location>
        <begin position="144"/>
        <end position="157"/>
    </location>
</feature>
<evidence type="ECO:0000313" key="4">
    <source>
        <dbReference type="Proteomes" id="UP000594261"/>
    </source>
</evidence>
<protein>
    <recommendedName>
        <fullName evidence="2">CCHC-type domain-containing protein</fullName>
    </recommendedName>
</protein>
<dbReference type="EMBL" id="LRBV02000005">
    <property type="status" value="NOT_ANNOTATED_CDS"/>
    <property type="molecule type" value="Genomic_DNA"/>
</dbReference>
<dbReference type="Pfam" id="PF14392">
    <property type="entry name" value="zf-CCHC_4"/>
    <property type="match status" value="1"/>
</dbReference>
<dbReference type="EnsemblPlants" id="QL05p063585:mrna">
    <property type="protein sequence ID" value="QL05p063585:mrna:CDS:1"/>
    <property type="gene ID" value="QL05p063585"/>
</dbReference>
<dbReference type="InParanoid" id="A0A7N2R5A7"/>
<dbReference type="InterPro" id="IPR001878">
    <property type="entry name" value="Znf_CCHC"/>
</dbReference>
<proteinExistence type="predicted"/>
<sequence>MGSDLRIVEVGNSILQFKFGSKCQLEWVEKSGPWNFENNLLLLCRWRKGLTSKNICFSHSPFWVQIWGLPFENMVEDFGREIGSKIGKVLEVDKIALQADQAKFLRVRVEVQLDKPLRRGGFVKNDENDRIWVDFRYERLPIFCYKCGILGHDDKHCLVNPMENPAGNQYGEWLKAGGALKDGGGNFKLKQQANAEMRGADSVGLNSNIKERNGGSGHSCPALAVGGGSGHSCPALAVGGGTEGRKGTVSLMDTDRMECVKSNPREHGEKVRTEDDVADALRSGEVQKSREVPSANPTCLVSQQMVDVWAGPDISVDVHLSPQRIKGADSFNGEKDCGPVMEALNATHKIRPVLKEKIISLGGEKNFGPDLKVNDAAQDMRPGGNGELNCHGEEAVPLCQERGLAQTIRRKFKRMARDKGKAQESVNAEKAQEVSNKRKALTDVLFASEETAQKRLCFGEKGGNVYENFETAVTAEQHRLDK</sequence>
<dbReference type="Gramene" id="QL05p063585:mrna">
    <property type="protein sequence ID" value="QL05p063585:mrna:CDS:1"/>
    <property type="gene ID" value="QL05p063585"/>
</dbReference>
<dbReference type="GO" id="GO:0003676">
    <property type="term" value="F:nucleic acid binding"/>
    <property type="evidence" value="ECO:0007669"/>
    <property type="project" value="InterPro"/>
</dbReference>
<evidence type="ECO:0000256" key="1">
    <source>
        <dbReference type="PROSITE-ProRule" id="PRU00047"/>
    </source>
</evidence>
<organism evidence="3 4">
    <name type="scientific">Quercus lobata</name>
    <name type="common">Valley oak</name>
    <dbReference type="NCBI Taxonomy" id="97700"/>
    <lineage>
        <taxon>Eukaryota</taxon>
        <taxon>Viridiplantae</taxon>
        <taxon>Streptophyta</taxon>
        <taxon>Embryophyta</taxon>
        <taxon>Tracheophyta</taxon>
        <taxon>Spermatophyta</taxon>
        <taxon>Magnoliopsida</taxon>
        <taxon>eudicotyledons</taxon>
        <taxon>Gunneridae</taxon>
        <taxon>Pentapetalae</taxon>
        <taxon>rosids</taxon>
        <taxon>fabids</taxon>
        <taxon>Fagales</taxon>
        <taxon>Fagaceae</taxon>
        <taxon>Quercus</taxon>
    </lineage>
</organism>
<evidence type="ECO:0000313" key="3">
    <source>
        <dbReference type="EnsemblPlants" id="QL05p063585:mrna:CDS:1"/>
    </source>
</evidence>
<accession>A0A7N2R5A7</accession>
<dbReference type="Proteomes" id="UP000594261">
    <property type="component" value="Chromosome 5"/>
</dbReference>
<dbReference type="AlphaFoldDB" id="A0A7N2R5A7"/>
<keyword evidence="1" id="KW-0862">Zinc</keyword>
<dbReference type="GO" id="GO:0008270">
    <property type="term" value="F:zinc ion binding"/>
    <property type="evidence" value="ECO:0007669"/>
    <property type="project" value="UniProtKB-KW"/>
</dbReference>
<dbReference type="PROSITE" id="PS50158">
    <property type="entry name" value="ZF_CCHC"/>
    <property type="match status" value="1"/>
</dbReference>
<reference evidence="3 4" key="1">
    <citation type="journal article" date="2016" name="G3 (Bethesda)">
        <title>First Draft Assembly and Annotation of the Genome of a California Endemic Oak Quercus lobata Nee (Fagaceae).</title>
        <authorList>
            <person name="Sork V.L."/>
            <person name="Fitz-Gibbon S.T."/>
            <person name="Puiu D."/>
            <person name="Crepeau M."/>
            <person name="Gugger P.F."/>
            <person name="Sherman R."/>
            <person name="Stevens K."/>
            <person name="Langley C.H."/>
            <person name="Pellegrini M."/>
            <person name="Salzberg S.L."/>
        </authorList>
    </citation>
    <scope>NUCLEOTIDE SEQUENCE [LARGE SCALE GENOMIC DNA]</scope>
    <source>
        <strain evidence="3 4">cv. SW786</strain>
    </source>
</reference>
<evidence type="ECO:0000259" key="2">
    <source>
        <dbReference type="PROSITE" id="PS50158"/>
    </source>
</evidence>
<keyword evidence="4" id="KW-1185">Reference proteome</keyword>
<keyword evidence="1" id="KW-0863">Zinc-finger</keyword>